<evidence type="ECO:0000256" key="4">
    <source>
        <dbReference type="SAM" id="Coils"/>
    </source>
</evidence>
<dbReference type="RefSeq" id="WP_013777236.1">
    <property type="nucleotide sequence ID" value="NC_015519.1"/>
</dbReference>
<dbReference type="KEGG" id="tae:TepiRe1_0105"/>
<dbReference type="eggNOG" id="COG0803">
    <property type="taxonomic scope" value="Bacteria"/>
</dbReference>
<dbReference type="STRING" id="1209989.TepRe1_0101"/>
<dbReference type="PROSITE" id="PS51257">
    <property type="entry name" value="PROKAR_LIPOPROTEIN"/>
    <property type="match status" value="1"/>
</dbReference>
<dbReference type="KEGG" id="tep:TepRe1_0101"/>
<dbReference type="GO" id="GO:0046872">
    <property type="term" value="F:metal ion binding"/>
    <property type="evidence" value="ECO:0007669"/>
    <property type="project" value="InterPro"/>
</dbReference>
<gene>
    <name evidence="6" type="ordered locus">TEPIRE1_0105</name>
</gene>
<dbReference type="InterPro" id="IPR050492">
    <property type="entry name" value="Bact_metal-bind_prot9"/>
</dbReference>
<dbReference type="PRINTS" id="PR00691">
    <property type="entry name" value="ADHESINB"/>
</dbReference>
<keyword evidence="1 3" id="KW-0813">Transport</keyword>
<feature type="signal peptide" evidence="5">
    <location>
        <begin position="1"/>
        <end position="22"/>
    </location>
</feature>
<dbReference type="Proteomes" id="UP000010802">
    <property type="component" value="Chromosome"/>
</dbReference>
<dbReference type="PRINTS" id="PR00690">
    <property type="entry name" value="ADHESNFAMILY"/>
</dbReference>
<dbReference type="AlphaFoldDB" id="F4LS49"/>
<proteinExistence type="inferred from homology"/>
<keyword evidence="7" id="KW-1185">Reference proteome</keyword>
<comment type="similarity">
    <text evidence="3">Belongs to the bacterial solute-binding protein 9 family.</text>
</comment>
<dbReference type="OrthoDB" id="9810636at2"/>
<dbReference type="PANTHER" id="PTHR42953">
    <property type="entry name" value="HIGH-AFFINITY ZINC UPTAKE SYSTEM PROTEIN ZNUA-RELATED"/>
    <property type="match status" value="1"/>
</dbReference>
<protein>
    <submittedName>
        <fullName evidence="6">ABC-type metal ion transporter, periplasmic subunit</fullName>
    </submittedName>
</protein>
<keyword evidence="2 5" id="KW-0732">Signal</keyword>
<accession>F4LS49</accession>
<evidence type="ECO:0000256" key="1">
    <source>
        <dbReference type="ARBA" id="ARBA00022448"/>
    </source>
</evidence>
<dbReference type="Gene3D" id="3.40.50.1980">
    <property type="entry name" value="Nitrogenase molybdenum iron protein domain"/>
    <property type="match status" value="2"/>
</dbReference>
<evidence type="ECO:0000256" key="2">
    <source>
        <dbReference type="ARBA" id="ARBA00022729"/>
    </source>
</evidence>
<evidence type="ECO:0000256" key="3">
    <source>
        <dbReference type="RuleBase" id="RU003512"/>
    </source>
</evidence>
<evidence type="ECO:0000313" key="7">
    <source>
        <dbReference type="Proteomes" id="UP000010802"/>
    </source>
</evidence>
<dbReference type="SUPFAM" id="SSF53807">
    <property type="entry name" value="Helical backbone' metal receptor"/>
    <property type="match status" value="1"/>
</dbReference>
<name>F4LS49_TEPAE</name>
<evidence type="ECO:0000256" key="5">
    <source>
        <dbReference type="SAM" id="SignalP"/>
    </source>
</evidence>
<keyword evidence="4" id="KW-0175">Coiled coil</keyword>
<feature type="chain" id="PRO_5038455424" evidence="5">
    <location>
        <begin position="23"/>
        <end position="304"/>
    </location>
</feature>
<evidence type="ECO:0000313" key="6">
    <source>
        <dbReference type="EMBL" id="CDI40285.1"/>
    </source>
</evidence>
<dbReference type="GO" id="GO:0030001">
    <property type="term" value="P:metal ion transport"/>
    <property type="evidence" value="ECO:0007669"/>
    <property type="project" value="InterPro"/>
</dbReference>
<dbReference type="HOGENOM" id="CLU_016838_1_0_9"/>
<dbReference type="InterPro" id="IPR006128">
    <property type="entry name" value="Lipoprotein_PsaA-like"/>
</dbReference>
<sequence length="304" mass="33993">MKIAKSFLVLLLILSISVLTTACSNNSQVVLPNQPNDQQNSLKIYTTFYPLYDFTKKIVGDNAQVENLMPAGVEPHDFEPSPKQTAMIYDGDIFIFLGESMELWAKKMAGDLDKKGVAVVEAGKGLIENNDPHIWLDPVMAKEMAQKIFDGVVAKDPEHSEVYQENLNNLMQKFDELDKNLNEIISSSSEKNIVTSHSFLGYVARRYGLEQTAITGLSPQEEPSPKKMAELVEFCKAKKIKYILDEPGEVSKLSQTLADEIGAEILIINPLGTLQPNEVKAGEDYFSVMEKNLEVLKRVLSYEQ</sequence>
<reference evidence="7" key="1">
    <citation type="journal article" date="2013" name="Genome Announc.">
        <title>First genome sequence of a syntrophic acetate-oxidizing bacterium, Tepidanaerobacter acetatoxydans strain Re1.</title>
        <authorList>
            <person name="Manzoor S."/>
            <person name="Bongcam-Rudloff E."/>
            <person name="Schnurer A."/>
            <person name="Muller B."/>
        </authorList>
    </citation>
    <scope>NUCLEOTIDE SEQUENCE [LARGE SCALE GENOMIC DNA]</scope>
    <source>
        <strain evidence="7">Re1</strain>
    </source>
</reference>
<organism evidence="6 7">
    <name type="scientific">Tepidanaerobacter acetatoxydans (strain DSM 21804 / JCM 16047 / Re1)</name>
    <dbReference type="NCBI Taxonomy" id="1209989"/>
    <lineage>
        <taxon>Bacteria</taxon>
        <taxon>Bacillati</taxon>
        <taxon>Bacillota</taxon>
        <taxon>Clostridia</taxon>
        <taxon>Thermosediminibacterales</taxon>
        <taxon>Tepidanaerobacteraceae</taxon>
        <taxon>Tepidanaerobacter</taxon>
    </lineage>
</organism>
<dbReference type="PANTHER" id="PTHR42953:SF8">
    <property type="entry name" value="ZINT DOMAIN-CONTAINING PROTEIN"/>
    <property type="match status" value="1"/>
</dbReference>
<feature type="coiled-coil region" evidence="4">
    <location>
        <begin position="160"/>
        <end position="187"/>
    </location>
</feature>
<dbReference type="InterPro" id="IPR006127">
    <property type="entry name" value="ZnuA-like"/>
</dbReference>
<dbReference type="Pfam" id="PF01297">
    <property type="entry name" value="ZnuA"/>
    <property type="match status" value="1"/>
</dbReference>
<dbReference type="InterPro" id="IPR006129">
    <property type="entry name" value="AdhesinB"/>
</dbReference>
<dbReference type="GO" id="GO:0007155">
    <property type="term" value="P:cell adhesion"/>
    <property type="evidence" value="ECO:0007669"/>
    <property type="project" value="InterPro"/>
</dbReference>
<dbReference type="EMBL" id="HF563609">
    <property type="protein sequence ID" value="CDI40285.1"/>
    <property type="molecule type" value="Genomic_DNA"/>
</dbReference>